<protein>
    <submittedName>
        <fullName evidence="3">EF-hand domain-containing protein</fullName>
    </submittedName>
</protein>
<proteinExistence type="predicted"/>
<dbReference type="SUPFAM" id="SSF47473">
    <property type="entry name" value="EF-hand"/>
    <property type="match status" value="1"/>
</dbReference>
<dbReference type="RefSeq" id="WP_199114865.1">
    <property type="nucleotide sequence ID" value="NZ_JAELVQ010000008.1"/>
</dbReference>
<dbReference type="PROSITE" id="PS50222">
    <property type="entry name" value="EF_HAND_2"/>
    <property type="match status" value="1"/>
</dbReference>
<dbReference type="PROSITE" id="PS00018">
    <property type="entry name" value="EF_HAND_1"/>
    <property type="match status" value="1"/>
</dbReference>
<feature type="signal peptide" evidence="1">
    <location>
        <begin position="1"/>
        <end position="23"/>
    </location>
</feature>
<feature type="domain" description="EF-hand" evidence="2">
    <location>
        <begin position="60"/>
        <end position="95"/>
    </location>
</feature>
<gene>
    <name evidence="3" type="ORF">JF259_08375</name>
</gene>
<dbReference type="InterPro" id="IPR011992">
    <property type="entry name" value="EF-hand-dom_pair"/>
</dbReference>
<organism evidence="3 4">
    <name type="scientific">Snuella sedimenti</name>
    <dbReference type="NCBI Taxonomy" id="2798802"/>
    <lineage>
        <taxon>Bacteria</taxon>
        <taxon>Pseudomonadati</taxon>
        <taxon>Bacteroidota</taxon>
        <taxon>Flavobacteriia</taxon>
        <taxon>Flavobacteriales</taxon>
        <taxon>Flavobacteriaceae</taxon>
        <taxon>Snuella</taxon>
    </lineage>
</organism>
<keyword evidence="4" id="KW-1185">Reference proteome</keyword>
<accession>A0A8J7IFN8</accession>
<dbReference type="Proteomes" id="UP000610931">
    <property type="component" value="Unassembled WGS sequence"/>
</dbReference>
<evidence type="ECO:0000259" key="2">
    <source>
        <dbReference type="PROSITE" id="PS50222"/>
    </source>
</evidence>
<evidence type="ECO:0000313" key="3">
    <source>
        <dbReference type="EMBL" id="MBJ6368102.1"/>
    </source>
</evidence>
<dbReference type="AlphaFoldDB" id="A0A8J7IFN8"/>
<dbReference type="EMBL" id="JAELVQ010000008">
    <property type="protein sequence ID" value="MBJ6368102.1"/>
    <property type="molecule type" value="Genomic_DNA"/>
</dbReference>
<dbReference type="SMART" id="SM00054">
    <property type="entry name" value="EFh"/>
    <property type="match status" value="2"/>
</dbReference>
<name>A0A8J7IFN8_9FLAO</name>
<dbReference type="InterPro" id="IPR002048">
    <property type="entry name" value="EF_hand_dom"/>
</dbReference>
<evidence type="ECO:0000313" key="4">
    <source>
        <dbReference type="Proteomes" id="UP000610931"/>
    </source>
</evidence>
<dbReference type="Pfam" id="PF13499">
    <property type="entry name" value="EF-hand_7"/>
    <property type="match status" value="1"/>
</dbReference>
<dbReference type="GO" id="GO:0005509">
    <property type="term" value="F:calcium ion binding"/>
    <property type="evidence" value="ECO:0007669"/>
    <property type="project" value="InterPro"/>
</dbReference>
<sequence length="101" mass="11485">MTSKQLKIGVFILGLSICSFANAQEKKKPNIDKMFASFDSNNDKSINLEEFKAKKRRNEIKPEVLEKRFAKMDANSDGKVTIDEFKASLQGGKNKKKKKED</sequence>
<keyword evidence="1" id="KW-0732">Signal</keyword>
<feature type="chain" id="PRO_5035190521" evidence="1">
    <location>
        <begin position="24"/>
        <end position="101"/>
    </location>
</feature>
<evidence type="ECO:0000256" key="1">
    <source>
        <dbReference type="SAM" id="SignalP"/>
    </source>
</evidence>
<comment type="caution">
    <text evidence="3">The sequence shown here is derived from an EMBL/GenBank/DDBJ whole genome shotgun (WGS) entry which is preliminary data.</text>
</comment>
<dbReference type="Gene3D" id="1.10.238.10">
    <property type="entry name" value="EF-hand"/>
    <property type="match status" value="2"/>
</dbReference>
<reference evidence="3" key="1">
    <citation type="submission" date="2020-12" db="EMBL/GenBank/DDBJ databases">
        <title>Snuella sp. nov., isolated from sediment in Incheon.</title>
        <authorList>
            <person name="Kim W."/>
        </authorList>
    </citation>
    <scope>NUCLEOTIDE SEQUENCE</scope>
    <source>
        <strain evidence="3">CAU 1569</strain>
    </source>
</reference>
<dbReference type="InterPro" id="IPR018247">
    <property type="entry name" value="EF_Hand_1_Ca_BS"/>
</dbReference>